<evidence type="ECO:0000313" key="7">
    <source>
        <dbReference type="EMBL" id="PSS22635.1"/>
    </source>
</evidence>
<evidence type="ECO:0000256" key="4">
    <source>
        <dbReference type="ARBA" id="ARBA00022989"/>
    </source>
</evidence>
<keyword evidence="5 6" id="KW-0472">Membrane</keyword>
<proteinExistence type="predicted"/>
<feature type="transmembrane region" description="Helical" evidence="6">
    <location>
        <begin position="297"/>
        <end position="317"/>
    </location>
</feature>
<evidence type="ECO:0008006" key="9">
    <source>
        <dbReference type="Google" id="ProtNLM"/>
    </source>
</evidence>
<dbReference type="PANTHER" id="PTHR45649:SF6">
    <property type="entry name" value="GABA-SPECIFIC PERMEASE"/>
    <property type="match status" value="1"/>
</dbReference>
<dbReference type="PANTHER" id="PTHR45649">
    <property type="entry name" value="AMINO-ACID PERMEASE BAT1"/>
    <property type="match status" value="1"/>
</dbReference>
<comment type="subcellular location">
    <subcellularLocation>
        <location evidence="1">Membrane</location>
        <topology evidence="1">Multi-pass membrane protein</topology>
    </subcellularLocation>
</comment>
<dbReference type="Proteomes" id="UP000186601">
    <property type="component" value="Unassembled WGS sequence"/>
</dbReference>
<comment type="caution">
    <text evidence="7">The sequence shown here is derived from an EMBL/GenBank/DDBJ whole genome shotgun (WGS) entry which is preliminary data.</text>
</comment>
<feature type="transmembrane region" description="Helical" evidence="6">
    <location>
        <begin position="357"/>
        <end position="380"/>
    </location>
</feature>
<keyword evidence="4 6" id="KW-1133">Transmembrane helix</keyword>
<feature type="transmembrane region" description="Helical" evidence="6">
    <location>
        <begin position="188"/>
        <end position="210"/>
    </location>
</feature>
<feature type="transmembrane region" description="Helical" evidence="6">
    <location>
        <begin position="246"/>
        <end position="267"/>
    </location>
</feature>
<dbReference type="GO" id="GO:0016020">
    <property type="term" value="C:membrane"/>
    <property type="evidence" value="ECO:0007669"/>
    <property type="project" value="UniProtKB-SubCell"/>
</dbReference>
<sequence length="459" mass="49563">MRQSTSQGRAEATTRADEELLASLGYKQEFQRAFSGLEWLVASIFILFVGMSMGELASAAPTSGGLYFWTHSLSSPRWRNLLAWIVGYANTVGSIASIASIDWGCAVQVMAAASIGSNDENFTATAGQTLYVQAFPLYTTPPQGSNTIRVQEFCKLCTGKLHESFLAPLWTICSFDSSVHISEEASNAAVVVPWAIVGAIGIAGILGWAINVSLAFCMGTDLTTIIDSPQPMAQIFLNSFGQKGCLALWAFIVICQYMMGSSMVLAASRQSYAFARDGALPFSSWLYRMNGFTKTPVNTVWFCCVFAILLGLLAFAGSSAINAVFSLSVVALYIAYSIPIAARFLGQNDFKPGPFNLGVFSGPIALTAVLWMAFMGFVFLFPSTPHPNTASMNYTVVVLFGTLFLSLVWYYFPKYGGVHWFTGPIRTITEEPEDGTDSESASVIVPDKKQAAKASAVDV</sequence>
<feature type="transmembrane region" description="Helical" evidence="6">
    <location>
        <begin position="37"/>
        <end position="61"/>
    </location>
</feature>
<dbReference type="OrthoDB" id="4476201at2759"/>
<dbReference type="AlphaFoldDB" id="A0A2R6R790"/>
<organism evidence="7 8">
    <name type="scientific">Hermanssonia centrifuga</name>
    <dbReference type="NCBI Taxonomy" id="98765"/>
    <lineage>
        <taxon>Eukaryota</taxon>
        <taxon>Fungi</taxon>
        <taxon>Dikarya</taxon>
        <taxon>Basidiomycota</taxon>
        <taxon>Agaricomycotina</taxon>
        <taxon>Agaricomycetes</taxon>
        <taxon>Polyporales</taxon>
        <taxon>Meruliaceae</taxon>
        <taxon>Hermanssonia</taxon>
    </lineage>
</organism>
<feature type="transmembrane region" description="Helical" evidence="6">
    <location>
        <begin position="323"/>
        <end position="345"/>
    </location>
</feature>
<dbReference type="GO" id="GO:0022857">
    <property type="term" value="F:transmembrane transporter activity"/>
    <property type="evidence" value="ECO:0007669"/>
    <property type="project" value="InterPro"/>
</dbReference>
<keyword evidence="2" id="KW-0813">Transport</keyword>
<dbReference type="PIRSF" id="PIRSF006060">
    <property type="entry name" value="AA_transporter"/>
    <property type="match status" value="1"/>
</dbReference>
<protein>
    <recommendedName>
        <fullName evidence="9">Amino acid transporter</fullName>
    </recommendedName>
</protein>
<evidence type="ECO:0000256" key="6">
    <source>
        <dbReference type="SAM" id="Phobius"/>
    </source>
</evidence>
<dbReference type="InterPro" id="IPR002293">
    <property type="entry name" value="AA/rel_permease1"/>
</dbReference>
<feature type="transmembrane region" description="Helical" evidence="6">
    <location>
        <begin position="81"/>
        <end position="101"/>
    </location>
</feature>
<evidence type="ECO:0000313" key="8">
    <source>
        <dbReference type="Proteomes" id="UP000186601"/>
    </source>
</evidence>
<dbReference type="STRING" id="98765.A0A2R6R790"/>
<keyword evidence="3 6" id="KW-0812">Transmembrane</keyword>
<reference evidence="7 8" key="1">
    <citation type="submission" date="2018-02" db="EMBL/GenBank/DDBJ databases">
        <title>Genome sequence of the basidiomycete white-rot fungus Phlebia centrifuga.</title>
        <authorList>
            <person name="Granchi Z."/>
            <person name="Peng M."/>
            <person name="de Vries R.P."/>
            <person name="Hilden K."/>
            <person name="Makela M.R."/>
            <person name="Grigoriev I."/>
            <person name="Riley R."/>
        </authorList>
    </citation>
    <scope>NUCLEOTIDE SEQUENCE [LARGE SCALE GENOMIC DNA]</scope>
    <source>
        <strain evidence="7 8">FBCC195</strain>
    </source>
</reference>
<evidence type="ECO:0000256" key="2">
    <source>
        <dbReference type="ARBA" id="ARBA00022448"/>
    </source>
</evidence>
<evidence type="ECO:0000256" key="1">
    <source>
        <dbReference type="ARBA" id="ARBA00004141"/>
    </source>
</evidence>
<feature type="transmembrane region" description="Helical" evidence="6">
    <location>
        <begin position="392"/>
        <end position="412"/>
    </location>
</feature>
<dbReference type="Gene3D" id="1.20.1740.10">
    <property type="entry name" value="Amino acid/polyamine transporter I"/>
    <property type="match status" value="2"/>
</dbReference>
<gene>
    <name evidence="7" type="ORF">PHLCEN_2v3062</name>
</gene>
<name>A0A2R6R790_9APHY</name>
<dbReference type="EMBL" id="MLYV02000272">
    <property type="protein sequence ID" value="PSS22635.1"/>
    <property type="molecule type" value="Genomic_DNA"/>
</dbReference>
<evidence type="ECO:0000256" key="3">
    <source>
        <dbReference type="ARBA" id="ARBA00022692"/>
    </source>
</evidence>
<dbReference type="Pfam" id="PF13520">
    <property type="entry name" value="AA_permease_2"/>
    <property type="match status" value="2"/>
</dbReference>
<keyword evidence="8" id="KW-1185">Reference proteome</keyword>
<accession>A0A2R6R790</accession>
<evidence type="ECO:0000256" key="5">
    <source>
        <dbReference type="ARBA" id="ARBA00023136"/>
    </source>
</evidence>